<keyword evidence="3" id="KW-0862">Zinc</keyword>
<dbReference type="RefSeq" id="WP_343129160.1">
    <property type="nucleotide sequence ID" value="NZ_JBCITK010000001.1"/>
</dbReference>
<evidence type="ECO:0000313" key="5">
    <source>
        <dbReference type="EMBL" id="MEN0641998.1"/>
    </source>
</evidence>
<dbReference type="PANTHER" id="PTHR28082">
    <property type="entry name" value="ZINC FINGER PROTEIN"/>
    <property type="match status" value="1"/>
</dbReference>
<dbReference type="EMBL" id="JBCITK010000001">
    <property type="protein sequence ID" value="MEN0641998.1"/>
    <property type="molecule type" value="Genomic_DNA"/>
</dbReference>
<dbReference type="Pfam" id="PF05495">
    <property type="entry name" value="zf-CHY"/>
    <property type="match status" value="1"/>
</dbReference>
<evidence type="ECO:0000256" key="1">
    <source>
        <dbReference type="ARBA" id="ARBA00022723"/>
    </source>
</evidence>
<dbReference type="SUPFAM" id="SSF161219">
    <property type="entry name" value="CHY zinc finger-like"/>
    <property type="match status" value="1"/>
</dbReference>
<dbReference type="InterPro" id="IPR008913">
    <property type="entry name" value="Znf_CHY"/>
</dbReference>
<name>A0ABU9VDU4_9BACI</name>
<sequence length="105" mass="12361">MCKVKGPIVDDQTRCVHYHSETDIIAIKFKCCGHYYPCYQCHNECEDHEIEVWPEEEFHRKAILCGVCKTELTIEQYKNCDHTCPDCSSLFNEGCLLHSHIYFQK</sequence>
<reference evidence="5 6" key="1">
    <citation type="submission" date="2024-03" db="EMBL/GenBank/DDBJ databases">
        <title>Bacilli Hybrid Assemblies.</title>
        <authorList>
            <person name="Kovac J."/>
        </authorList>
    </citation>
    <scope>NUCLEOTIDE SEQUENCE [LARGE SCALE GENOMIC DNA]</scope>
    <source>
        <strain evidence="5 6">FSL R7-0666</strain>
    </source>
</reference>
<dbReference type="InterPro" id="IPR037274">
    <property type="entry name" value="Znf_CHY_sf"/>
</dbReference>
<keyword evidence="1" id="KW-0479">Metal-binding</keyword>
<dbReference type="Proteomes" id="UP001418796">
    <property type="component" value="Unassembled WGS sequence"/>
</dbReference>
<feature type="domain" description="CHY-type" evidence="4">
    <location>
        <begin position="8"/>
        <end position="89"/>
    </location>
</feature>
<proteinExistence type="predicted"/>
<evidence type="ECO:0000259" key="4">
    <source>
        <dbReference type="PROSITE" id="PS51266"/>
    </source>
</evidence>
<protein>
    <submittedName>
        <fullName evidence="5">CHY zinc finger protein</fullName>
    </submittedName>
</protein>
<evidence type="ECO:0000256" key="3">
    <source>
        <dbReference type="ARBA" id="ARBA00022833"/>
    </source>
</evidence>
<dbReference type="PANTHER" id="PTHR28082:SF1">
    <property type="entry name" value="HELPER OF TIM PROTEIN 13"/>
    <property type="match status" value="1"/>
</dbReference>
<evidence type="ECO:0000313" key="6">
    <source>
        <dbReference type="Proteomes" id="UP001418796"/>
    </source>
</evidence>
<keyword evidence="2" id="KW-0863">Zinc-finger</keyword>
<gene>
    <name evidence="5" type="ORF">MKY91_02330</name>
</gene>
<organism evidence="5 6">
    <name type="scientific">Alkalicoccobacillus gibsonii</name>
    <dbReference type="NCBI Taxonomy" id="79881"/>
    <lineage>
        <taxon>Bacteria</taxon>
        <taxon>Bacillati</taxon>
        <taxon>Bacillota</taxon>
        <taxon>Bacilli</taxon>
        <taxon>Bacillales</taxon>
        <taxon>Bacillaceae</taxon>
        <taxon>Alkalicoccobacillus</taxon>
    </lineage>
</organism>
<accession>A0ABU9VDU4</accession>
<comment type="caution">
    <text evidence="5">The sequence shown here is derived from an EMBL/GenBank/DDBJ whole genome shotgun (WGS) entry which is preliminary data.</text>
</comment>
<evidence type="ECO:0000256" key="2">
    <source>
        <dbReference type="ARBA" id="ARBA00022771"/>
    </source>
</evidence>
<dbReference type="InterPro" id="IPR016694">
    <property type="entry name" value="UCP017292"/>
</dbReference>
<dbReference type="PIRSF" id="PIRSF017292">
    <property type="entry name" value="UCP017292_Znf_CHY"/>
    <property type="match status" value="1"/>
</dbReference>
<keyword evidence="6" id="KW-1185">Reference proteome</keyword>
<dbReference type="PROSITE" id="PS51266">
    <property type="entry name" value="ZF_CHY"/>
    <property type="match status" value="1"/>
</dbReference>
<dbReference type="InterPro" id="IPR052604">
    <property type="entry name" value="Mito_Tim_assembly_helper"/>
</dbReference>